<protein>
    <recommendedName>
        <fullName evidence="4">Secreted protein</fullName>
    </recommendedName>
</protein>
<keyword evidence="1" id="KW-0732">Signal</keyword>
<feature type="signal peptide" evidence="1">
    <location>
        <begin position="1"/>
        <end position="22"/>
    </location>
</feature>
<name>A0AA40K225_9PEZI</name>
<evidence type="ECO:0000313" key="2">
    <source>
        <dbReference type="EMBL" id="KAK0742802.1"/>
    </source>
</evidence>
<dbReference type="AlphaFoldDB" id="A0AA40K225"/>
<dbReference type="Proteomes" id="UP001172155">
    <property type="component" value="Unassembled WGS sequence"/>
</dbReference>
<dbReference type="EMBL" id="JAUKUD010000005">
    <property type="protein sequence ID" value="KAK0742802.1"/>
    <property type="molecule type" value="Genomic_DNA"/>
</dbReference>
<gene>
    <name evidence="2" type="ORF">B0T18DRAFT_170455</name>
</gene>
<evidence type="ECO:0000313" key="3">
    <source>
        <dbReference type="Proteomes" id="UP001172155"/>
    </source>
</evidence>
<reference evidence="2" key="1">
    <citation type="submission" date="2023-06" db="EMBL/GenBank/DDBJ databases">
        <title>Genome-scale phylogeny and comparative genomics of the fungal order Sordariales.</title>
        <authorList>
            <consortium name="Lawrence Berkeley National Laboratory"/>
            <person name="Hensen N."/>
            <person name="Bonometti L."/>
            <person name="Westerberg I."/>
            <person name="Brannstrom I.O."/>
            <person name="Guillou S."/>
            <person name="Cros-Aarteil S."/>
            <person name="Calhoun S."/>
            <person name="Haridas S."/>
            <person name="Kuo A."/>
            <person name="Mondo S."/>
            <person name="Pangilinan J."/>
            <person name="Riley R."/>
            <person name="LaButti K."/>
            <person name="Andreopoulos B."/>
            <person name="Lipzen A."/>
            <person name="Chen C."/>
            <person name="Yanf M."/>
            <person name="Daum C."/>
            <person name="Ng V."/>
            <person name="Clum A."/>
            <person name="Steindorff A."/>
            <person name="Ohm R."/>
            <person name="Martin F."/>
            <person name="Silar P."/>
            <person name="Natvig D."/>
            <person name="Lalanne C."/>
            <person name="Gautier V."/>
            <person name="Ament-velasquez S.L."/>
            <person name="Kruys A."/>
            <person name="Hutchinson M.I."/>
            <person name="Powell A.J."/>
            <person name="Barry K."/>
            <person name="Miller A.N."/>
            <person name="Grigoriev I.V."/>
            <person name="Debuchy R."/>
            <person name="Gladieux P."/>
            <person name="Thoren M.H."/>
            <person name="Johannesson H."/>
        </authorList>
    </citation>
    <scope>NUCLEOTIDE SEQUENCE</scope>
    <source>
        <strain evidence="2">SMH3187-1</strain>
    </source>
</reference>
<proteinExistence type="predicted"/>
<keyword evidence="3" id="KW-1185">Reference proteome</keyword>
<feature type="chain" id="PRO_5041462505" description="Secreted protein" evidence="1">
    <location>
        <begin position="23"/>
        <end position="196"/>
    </location>
</feature>
<comment type="caution">
    <text evidence="2">The sequence shown here is derived from an EMBL/GenBank/DDBJ whole genome shotgun (WGS) entry which is preliminary data.</text>
</comment>
<evidence type="ECO:0000256" key="1">
    <source>
        <dbReference type="SAM" id="SignalP"/>
    </source>
</evidence>
<accession>A0AA40K225</accession>
<sequence>MHATDMAQGWLSLLLTLQSCLAWSNPMPSGRYPAKPGAGRFPCRGVVADEPVFERPRLDVGTPLWMCGCRPRRACRELMMGMLRQLGRGGWVSIAPCAAVDACVGSGRTPAQTKPGVGLLALGLRRSRPDEVVKRRHGGFESQRSGLCILRRWEWRRVLWLWGCVLFGRDGSCEALMGARERFQSAVHSAEEVHLL</sequence>
<evidence type="ECO:0008006" key="4">
    <source>
        <dbReference type="Google" id="ProtNLM"/>
    </source>
</evidence>
<organism evidence="2 3">
    <name type="scientific">Schizothecium vesticola</name>
    <dbReference type="NCBI Taxonomy" id="314040"/>
    <lineage>
        <taxon>Eukaryota</taxon>
        <taxon>Fungi</taxon>
        <taxon>Dikarya</taxon>
        <taxon>Ascomycota</taxon>
        <taxon>Pezizomycotina</taxon>
        <taxon>Sordariomycetes</taxon>
        <taxon>Sordariomycetidae</taxon>
        <taxon>Sordariales</taxon>
        <taxon>Schizotheciaceae</taxon>
        <taxon>Schizothecium</taxon>
    </lineage>
</organism>